<dbReference type="EMBL" id="MTYJ01000107">
    <property type="protein sequence ID" value="OQV14287.1"/>
    <property type="molecule type" value="Genomic_DNA"/>
</dbReference>
<evidence type="ECO:0000313" key="2">
    <source>
        <dbReference type="Proteomes" id="UP000192578"/>
    </source>
</evidence>
<accession>A0A1W0WGH0</accession>
<name>A0A1W0WGH0_HYPEX</name>
<comment type="caution">
    <text evidence="1">The sequence shown here is derived from an EMBL/GenBank/DDBJ whole genome shotgun (WGS) entry which is preliminary data.</text>
</comment>
<dbReference type="AlphaFoldDB" id="A0A1W0WGH0"/>
<evidence type="ECO:0000313" key="1">
    <source>
        <dbReference type="EMBL" id="OQV14287.1"/>
    </source>
</evidence>
<organism evidence="1 2">
    <name type="scientific">Hypsibius exemplaris</name>
    <name type="common">Freshwater tardigrade</name>
    <dbReference type="NCBI Taxonomy" id="2072580"/>
    <lineage>
        <taxon>Eukaryota</taxon>
        <taxon>Metazoa</taxon>
        <taxon>Ecdysozoa</taxon>
        <taxon>Tardigrada</taxon>
        <taxon>Eutardigrada</taxon>
        <taxon>Parachela</taxon>
        <taxon>Hypsibioidea</taxon>
        <taxon>Hypsibiidae</taxon>
        <taxon>Hypsibius</taxon>
    </lineage>
</organism>
<dbReference type="Proteomes" id="UP000192578">
    <property type="component" value="Unassembled WGS sequence"/>
</dbReference>
<proteinExistence type="predicted"/>
<reference evidence="2" key="1">
    <citation type="submission" date="2017-01" db="EMBL/GenBank/DDBJ databases">
        <title>Comparative genomics of anhydrobiosis in the tardigrade Hypsibius dujardini.</title>
        <authorList>
            <person name="Yoshida Y."/>
            <person name="Koutsovoulos G."/>
            <person name="Laetsch D."/>
            <person name="Stevens L."/>
            <person name="Kumar S."/>
            <person name="Horikawa D."/>
            <person name="Ishino K."/>
            <person name="Komine S."/>
            <person name="Tomita M."/>
            <person name="Blaxter M."/>
            <person name="Arakawa K."/>
        </authorList>
    </citation>
    <scope>NUCLEOTIDE SEQUENCE [LARGE SCALE GENOMIC DNA]</scope>
    <source>
        <strain evidence="2">Z151</strain>
    </source>
</reference>
<protein>
    <submittedName>
        <fullName evidence="1">Uncharacterized protein</fullName>
    </submittedName>
</protein>
<gene>
    <name evidence="1" type="ORF">BV898_11524</name>
</gene>
<sequence>MLIESGVRCAIGKTSRVWHHIRLFSRTAPACVLSVKDINEELIDLRTEFARPEGQDLDNKYSKDIERYIKNRQKAAEGEVKRSTLSTEKGAVVPEGDISATDANSLRLGSIRTQQLNPHPESLRDSNPMVVANLEDTRGWGARWQQGGTGTQRNGHLFQPRYSQGLGDRERYIGYLKTNPLQFYPNRSRSNDAALSATATAAGVAAATPLPRPVADHTRSWSKPSRLIDITLKKSKLQDYYSGYMDEVGNDRGRLQRWPAPEPVPVK</sequence>
<keyword evidence="2" id="KW-1185">Reference proteome</keyword>